<evidence type="ECO:0000313" key="4">
    <source>
        <dbReference type="Proteomes" id="UP000036168"/>
    </source>
</evidence>
<feature type="transmembrane region" description="Helical" evidence="1">
    <location>
        <begin position="7"/>
        <end position="30"/>
    </location>
</feature>
<accession>A0A0T6BQU1</accession>
<protein>
    <submittedName>
        <fullName evidence="2">Uncharacterized protein</fullName>
    </submittedName>
</protein>
<proteinExistence type="predicted"/>
<evidence type="ECO:0000313" key="5">
    <source>
        <dbReference type="Proteomes" id="UP001341297"/>
    </source>
</evidence>
<dbReference type="EMBL" id="JARRTL010000031">
    <property type="protein sequence ID" value="MEC0487392.1"/>
    <property type="molecule type" value="Genomic_DNA"/>
</dbReference>
<reference evidence="2" key="2">
    <citation type="submission" date="2015-10" db="EMBL/GenBank/DDBJ databases">
        <authorList>
            <person name="Gilbert D.G."/>
        </authorList>
    </citation>
    <scope>NUCLEOTIDE SEQUENCE</scope>
    <source>
        <strain evidence="2">GO-13</strain>
    </source>
</reference>
<organism evidence="2 4">
    <name type="scientific">Bacillus glycinifermentans</name>
    <dbReference type="NCBI Taxonomy" id="1664069"/>
    <lineage>
        <taxon>Bacteria</taxon>
        <taxon>Bacillati</taxon>
        <taxon>Bacillota</taxon>
        <taxon>Bacilli</taxon>
        <taxon>Bacillales</taxon>
        <taxon>Bacillaceae</taxon>
        <taxon>Bacillus</taxon>
    </lineage>
</organism>
<dbReference type="AlphaFoldDB" id="A0A0T6BQU1"/>
<gene>
    <name evidence="2" type="ORF">AB447_215280</name>
    <name evidence="3" type="ORF">P8828_21815</name>
</gene>
<keyword evidence="5" id="KW-1185">Reference proteome</keyword>
<sequence>MNKQETIWCINLTISLVAFWFLVFVLKINVRTIHEVVWIYFLITFVPIISKAIYRKLFSQNRKGGN</sequence>
<dbReference type="Proteomes" id="UP001341297">
    <property type="component" value="Unassembled WGS sequence"/>
</dbReference>
<dbReference type="Proteomes" id="UP000036168">
    <property type="component" value="Unassembled WGS sequence"/>
</dbReference>
<feature type="transmembrane region" description="Helical" evidence="1">
    <location>
        <begin position="36"/>
        <end position="54"/>
    </location>
</feature>
<comment type="caution">
    <text evidence="2">The sequence shown here is derived from an EMBL/GenBank/DDBJ whole genome shotgun (WGS) entry which is preliminary data.</text>
</comment>
<dbReference type="EMBL" id="LECW02000014">
    <property type="protein sequence ID" value="KRT94007.1"/>
    <property type="molecule type" value="Genomic_DNA"/>
</dbReference>
<evidence type="ECO:0000313" key="3">
    <source>
        <dbReference type="EMBL" id="MEC0487392.1"/>
    </source>
</evidence>
<keyword evidence="1" id="KW-0472">Membrane</keyword>
<keyword evidence="1" id="KW-0812">Transmembrane</keyword>
<evidence type="ECO:0000313" key="2">
    <source>
        <dbReference type="EMBL" id="KRT94007.1"/>
    </source>
</evidence>
<evidence type="ECO:0000256" key="1">
    <source>
        <dbReference type="SAM" id="Phobius"/>
    </source>
</evidence>
<name>A0A0T6BQU1_9BACI</name>
<reference evidence="2 4" key="1">
    <citation type="journal article" date="2015" name="Int. J. Syst. Evol. Microbiol.">
        <title>Bacillus glycinifermentans sp. nov., isolated from fermented soybean paste.</title>
        <authorList>
            <person name="Kim S.J."/>
            <person name="Dunlap C.A."/>
            <person name="Kwon S.W."/>
            <person name="Rooney A.P."/>
        </authorList>
    </citation>
    <scope>NUCLEOTIDE SEQUENCE [LARGE SCALE GENOMIC DNA]</scope>
    <source>
        <strain evidence="2 4">GO-13</strain>
    </source>
</reference>
<keyword evidence="1" id="KW-1133">Transmembrane helix</keyword>
<reference evidence="3 5" key="3">
    <citation type="submission" date="2023-03" db="EMBL/GenBank/DDBJ databases">
        <title>Agriculturally important microbes genome sequencing.</title>
        <authorList>
            <person name="Dunlap C."/>
        </authorList>
    </citation>
    <scope>NUCLEOTIDE SEQUENCE [LARGE SCALE GENOMIC DNA]</scope>
    <source>
        <strain evidence="3 5">CBP-3203</strain>
    </source>
</reference>
<dbReference type="RefSeq" id="WP_048356097.1">
    <property type="nucleotide sequence ID" value="NZ_JAHHXD010000008.1"/>
</dbReference>